<name>A0A261FG48_9BIFI</name>
<evidence type="ECO:0000313" key="2">
    <source>
        <dbReference type="Proteomes" id="UP000216444"/>
    </source>
</evidence>
<comment type="caution">
    <text evidence="1">The sequence shown here is derived from an EMBL/GenBank/DDBJ whole genome shotgun (WGS) entry which is preliminary data.</text>
</comment>
<evidence type="ECO:0000313" key="1">
    <source>
        <dbReference type="EMBL" id="OZG57866.1"/>
    </source>
</evidence>
<proteinExistence type="predicted"/>
<gene>
    <name evidence="1" type="ORF">BTIS_1107</name>
</gene>
<sequence length="170" mass="18874">MTVTVQQPIGSHDIVTDLNTLRETIILADRISQLDKTGGMTEAETSTAREERDRITSQLRDLVDKVRESTITIRLRGLRSSEWNQYILQCTRTVDGKPVKDGNKLLRLAVPSMVEGVLNHTGVPITMSDTDLNTLLESLADTQSYELLQTIQTLNSPAVSLPKDVTRLTA</sequence>
<dbReference type="Proteomes" id="UP000216444">
    <property type="component" value="Unassembled WGS sequence"/>
</dbReference>
<reference evidence="1 2" key="1">
    <citation type="journal article" date="2017" name="BMC Genomics">
        <title>Comparative genomic and phylogenomic analyses of the Bifidobacteriaceae family.</title>
        <authorList>
            <person name="Lugli G.A."/>
            <person name="Milani C."/>
            <person name="Turroni F."/>
            <person name="Duranti S."/>
            <person name="Mancabelli L."/>
            <person name="Mangifesta M."/>
            <person name="Ferrario C."/>
            <person name="Modesto M."/>
            <person name="Mattarelli P."/>
            <person name="Jiri K."/>
            <person name="van Sinderen D."/>
            <person name="Ventura M."/>
        </authorList>
    </citation>
    <scope>NUCLEOTIDE SEQUENCE [LARGE SCALE GENOMIC DNA]</scope>
    <source>
        <strain evidence="1 2">DSM 100201</strain>
    </source>
</reference>
<dbReference type="AlphaFoldDB" id="A0A261FG48"/>
<organism evidence="1 2">
    <name type="scientific">Bifidobacterium tissieri</name>
    <dbReference type="NCBI Taxonomy" id="1630162"/>
    <lineage>
        <taxon>Bacteria</taxon>
        <taxon>Bacillati</taxon>
        <taxon>Actinomycetota</taxon>
        <taxon>Actinomycetes</taxon>
        <taxon>Bifidobacteriales</taxon>
        <taxon>Bifidobacteriaceae</taxon>
        <taxon>Bifidobacterium</taxon>
    </lineage>
</organism>
<dbReference type="EMBL" id="MWWV01000006">
    <property type="protein sequence ID" value="OZG57866.1"/>
    <property type="molecule type" value="Genomic_DNA"/>
</dbReference>
<protein>
    <submittedName>
        <fullName evidence="1">Uncharacterized protein</fullName>
    </submittedName>
</protein>
<keyword evidence="2" id="KW-1185">Reference proteome</keyword>
<dbReference type="RefSeq" id="WP_094663473.1">
    <property type="nucleotide sequence ID" value="NZ_MWWV01000006.1"/>
</dbReference>
<accession>A0A261FG48</accession>